<dbReference type="Pfam" id="PF21205">
    <property type="entry name" value="Rep3_C"/>
    <property type="match status" value="1"/>
</dbReference>
<dbReference type="PATRIC" id="fig|1234873.3.peg.3090"/>
<dbReference type="InterPro" id="IPR036388">
    <property type="entry name" value="WH-like_DNA-bd_sf"/>
</dbReference>
<dbReference type="Proteomes" id="UP000015664">
    <property type="component" value="Unassembled WGS sequence"/>
</dbReference>
<protein>
    <submittedName>
        <fullName evidence="1">Uncharacterized protein</fullName>
    </submittedName>
</protein>
<evidence type="ECO:0000313" key="1">
    <source>
        <dbReference type="EMBL" id="EQC91176.1"/>
    </source>
</evidence>
<evidence type="ECO:0000313" key="2">
    <source>
        <dbReference type="Proteomes" id="UP000015664"/>
    </source>
</evidence>
<comment type="caution">
    <text evidence="1">The sequence shown here is derived from an EMBL/GenBank/DDBJ whole genome shotgun (WGS) entry which is preliminary data.</text>
</comment>
<dbReference type="Gene3D" id="1.10.10.10">
    <property type="entry name" value="Winged helix-like DNA-binding domain superfamily/Winged helix DNA-binding domain"/>
    <property type="match status" value="1"/>
</dbReference>
<accession>T0V5T8</accession>
<dbReference type="EMBL" id="ATBE01000411">
    <property type="protein sequence ID" value="EQC91176.1"/>
    <property type="molecule type" value="Genomic_DNA"/>
</dbReference>
<dbReference type="AlphaFoldDB" id="T0V5T8"/>
<name>T0V5T8_LACLC</name>
<organism evidence="1 2">
    <name type="scientific">Lactococcus cremoris subsp. cremoris TIFN3</name>
    <dbReference type="NCBI Taxonomy" id="1234873"/>
    <lineage>
        <taxon>Bacteria</taxon>
        <taxon>Bacillati</taxon>
        <taxon>Bacillota</taxon>
        <taxon>Bacilli</taxon>
        <taxon>Lactobacillales</taxon>
        <taxon>Streptococcaceae</taxon>
        <taxon>Lactococcus</taxon>
        <taxon>Lactococcus cremoris subsp. cremoris</taxon>
    </lineage>
</organism>
<dbReference type="SUPFAM" id="SSF46785">
    <property type="entry name" value="Winged helix' DNA-binding domain"/>
    <property type="match status" value="1"/>
</dbReference>
<gene>
    <name evidence="1" type="ORF">LLT3_16445</name>
</gene>
<reference evidence="1 2" key="1">
    <citation type="journal article" date="2013" name="ISME J.">
        <title>Multifactorial diversity sustains microbial community stability.</title>
        <authorList>
            <person name="Erkus O."/>
            <person name="de Jager V.C."/>
            <person name="Spus M."/>
            <person name="van Alen-Boerrigter I.J."/>
            <person name="van Rijswijck I.M."/>
            <person name="Hazelwood L."/>
            <person name="Janssen P.W."/>
            <person name="van Hijum S.A."/>
            <person name="Kleerebezem M."/>
            <person name="Smid E.J."/>
        </authorList>
    </citation>
    <scope>NUCLEOTIDE SEQUENCE [LARGE SCALE GENOMIC DNA]</scope>
    <source>
        <strain evidence="1 2">TIFN3</strain>
    </source>
</reference>
<proteinExistence type="predicted"/>
<sequence>MESYRNPSISVKELREITDTVNEYKEIYDFEKRVLKNAIEEINEHTSFNVSYEK</sequence>
<dbReference type="InterPro" id="IPR036390">
    <property type="entry name" value="WH_DNA-bd_sf"/>
</dbReference>